<evidence type="ECO:0000313" key="2">
    <source>
        <dbReference type="Proteomes" id="UP000604046"/>
    </source>
</evidence>
<dbReference type="OrthoDB" id="434263at2759"/>
<accession>A0A812VAQ4</accession>
<proteinExistence type="predicted"/>
<comment type="caution">
    <text evidence="1">The sequence shown here is derived from an EMBL/GenBank/DDBJ whole genome shotgun (WGS) entry which is preliminary data.</text>
</comment>
<dbReference type="Proteomes" id="UP000604046">
    <property type="component" value="Unassembled WGS sequence"/>
</dbReference>
<name>A0A812VAQ4_9DINO</name>
<gene>
    <name evidence="1" type="ORF">SNAT2548_LOCUS35112</name>
</gene>
<sequence>MAAGGAGVPATAVLNRRPRPNIYELPDASRDVLGEYTATLATPVREATRQSAQYLQAQKRRGFSMAFLFWLGALHDETICSR</sequence>
<reference evidence="1" key="1">
    <citation type="submission" date="2021-02" db="EMBL/GenBank/DDBJ databases">
        <authorList>
            <person name="Dougan E. K."/>
            <person name="Rhodes N."/>
            <person name="Thang M."/>
            <person name="Chan C."/>
        </authorList>
    </citation>
    <scope>NUCLEOTIDE SEQUENCE</scope>
</reference>
<organism evidence="1 2">
    <name type="scientific">Symbiodinium natans</name>
    <dbReference type="NCBI Taxonomy" id="878477"/>
    <lineage>
        <taxon>Eukaryota</taxon>
        <taxon>Sar</taxon>
        <taxon>Alveolata</taxon>
        <taxon>Dinophyceae</taxon>
        <taxon>Suessiales</taxon>
        <taxon>Symbiodiniaceae</taxon>
        <taxon>Symbiodinium</taxon>
    </lineage>
</organism>
<dbReference type="EMBL" id="CAJNDS010002845">
    <property type="protein sequence ID" value="CAE7617529.1"/>
    <property type="molecule type" value="Genomic_DNA"/>
</dbReference>
<evidence type="ECO:0000313" key="1">
    <source>
        <dbReference type="EMBL" id="CAE7617529.1"/>
    </source>
</evidence>
<keyword evidence="2" id="KW-1185">Reference proteome</keyword>
<protein>
    <submittedName>
        <fullName evidence="1">Uncharacterized protein</fullName>
    </submittedName>
</protein>
<dbReference type="AlphaFoldDB" id="A0A812VAQ4"/>